<dbReference type="EMBL" id="JABMIG020000014">
    <property type="protein sequence ID" value="KAL3803360.1"/>
    <property type="molecule type" value="Genomic_DNA"/>
</dbReference>
<keyword evidence="4 8" id="KW-0863">Zinc-finger</keyword>
<evidence type="ECO:0000256" key="9">
    <source>
        <dbReference type="SAM" id="MobiDB-lite"/>
    </source>
</evidence>
<protein>
    <recommendedName>
        <fullName evidence="10">RING-type domain-containing protein</fullName>
    </recommendedName>
</protein>
<comment type="subcellular location">
    <subcellularLocation>
        <location evidence="1">Membrane</location>
    </subcellularLocation>
</comment>
<keyword evidence="7" id="KW-0472">Membrane</keyword>
<feature type="region of interest" description="Disordered" evidence="9">
    <location>
        <begin position="451"/>
        <end position="480"/>
    </location>
</feature>
<dbReference type="InterPro" id="IPR017907">
    <property type="entry name" value="Znf_RING_CS"/>
</dbReference>
<dbReference type="PROSITE" id="PS00518">
    <property type="entry name" value="ZF_RING_1"/>
    <property type="match status" value="1"/>
</dbReference>
<feature type="region of interest" description="Disordered" evidence="9">
    <location>
        <begin position="305"/>
        <end position="332"/>
    </location>
</feature>
<feature type="region of interest" description="Disordered" evidence="9">
    <location>
        <begin position="222"/>
        <end position="243"/>
    </location>
</feature>
<reference evidence="11 12" key="1">
    <citation type="journal article" date="2020" name="G3 (Bethesda)">
        <title>Improved Reference Genome for Cyclotella cryptica CCMP332, a Model for Cell Wall Morphogenesis, Salinity Adaptation, and Lipid Production in Diatoms (Bacillariophyta).</title>
        <authorList>
            <person name="Roberts W.R."/>
            <person name="Downey K.M."/>
            <person name="Ruck E.C."/>
            <person name="Traller J.C."/>
            <person name="Alverson A.J."/>
        </authorList>
    </citation>
    <scope>NUCLEOTIDE SEQUENCE [LARGE SCALE GENOMIC DNA]</scope>
    <source>
        <strain evidence="11 12">CCMP332</strain>
    </source>
</reference>
<evidence type="ECO:0000256" key="1">
    <source>
        <dbReference type="ARBA" id="ARBA00004370"/>
    </source>
</evidence>
<evidence type="ECO:0000313" key="11">
    <source>
        <dbReference type="EMBL" id="KAL3803360.1"/>
    </source>
</evidence>
<gene>
    <name evidence="11" type="ORF">HJC23_009324</name>
</gene>
<feature type="compositionally biased region" description="Polar residues" evidence="9">
    <location>
        <begin position="229"/>
        <end position="240"/>
    </location>
</feature>
<dbReference type="PANTHER" id="PTHR46539">
    <property type="entry name" value="E3 UBIQUITIN-PROTEIN LIGASE ATL42"/>
    <property type="match status" value="1"/>
</dbReference>
<dbReference type="AlphaFoldDB" id="A0ABD3QSX4"/>
<dbReference type="InterPro" id="IPR013083">
    <property type="entry name" value="Znf_RING/FYVE/PHD"/>
</dbReference>
<dbReference type="CDD" id="cd16454">
    <property type="entry name" value="RING-H2_PA-TM-RING"/>
    <property type="match status" value="1"/>
</dbReference>
<dbReference type="Gene3D" id="2.120.10.80">
    <property type="entry name" value="Kelch-type beta propeller"/>
    <property type="match status" value="2"/>
</dbReference>
<feature type="compositionally biased region" description="Low complexity" evidence="9">
    <location>
        <begin position="459"/>
        <end position="480"/>
    </location>
</feature>
<keyword evidence="2" id="KW-0812">Transmembrane</keyword>
<keyword evidence="6" id="KW-1133">Transmembrane helix</keyword>
<feature type="compositionally biased region" description="Low complexity" evidence="9">
    <location>
        <begin position="822"/>
        <end position="834"/>
    </location>
</feature>
<keyword evidence="12" id="KW-1185">Reference proteome</keyword>
<evidence type="ECO:0000259" key="10">
    <source>
        <dbReference type="PROSITE" id="PS50089"/>
    </source>
</evidence>
<evidence type="ECO:0000256" key="6">
    <source>
        <dbReference type="ARBA" id="ARBA00022989"/>
    </source>
</evidence>
<accession>A0ABD3QSX4</accession>
<dbReference type="Gene3D" id="3.30.40.10">
    <property type="entry name" value="Zinc/RING finger domain, C3HC4 (zinc finger)"/>
    <property type="match status" value="1"/>
</dbReference>
<dbReference type="GO" id="GO:0008270">
    <property type="term" value="F:zinc ion binding"/>
    <property type="evidence" value="ECO:0007669"/>
    <property type="project" value="UniProtKB-KW"/>
</dbReference>
<feature type="region of interest" description="Disordered" evidence="9">
    <location>
        <begin position="818"/>
        <end position="850"/>
    </location>
</feature>
<evidence type="ECO:0000256" key="4">
    <source>
        <dbReference type="ARBA" id="ARBA00022771"/>
    </source>
</evidence>
<proteinExistence type="predicted"/>
<dbReference type="InterPro" id="IPR001841">
    <property type="entry name" value="Znf_RING"/>
</dbReference>
<evidence type="ECO:0000256" key="3">
    <source>
        <dbReference type="ARBA" id="ARBA00022723"/>
    </source>
</evidence>
<feature type="compositionally biased region" description="Basic residues" evidence="9">
    <location>
        <begin position="33"/>
        <end position="46"/>
    </location>
</feature>
<feature type="region of interest" description="Disordered" evidence="9">
    <location>
        <begin position="120"/>
        <end position="141"/>
    </location>
</feature>
<dbReference type="SUPFAM" id="SSF57850">
    <property type="entry name" value="RING/U-box"/>
    <property type="match status" value="1"/>
</dbReference>
<feature type="compositionally biased region" description="Polar residues" evidence="9">
    <location>
        <begin position="838"/>
        <end position="850"/>
    </location>
</feature>
<dbReference type="SUPFAM" id="SSF117281">
    <property type="entry name" value="Kelch motif"/>
    <property type="match status" value="1"/>
</dbReference>
<evidence type="ECO:0000313" key="12">
    <source>
        <dbReference type="Proteomes" id="UP001516023"/>
    </source>
</evidence>
<dbReference type="GO" id="GO:0016020">
    <property type="term" value="C:membrane"/>
    <property type="evidence" value="ECO:0007669"/>
    <property type="project" value="UniProtKB-SubCell"/>
</dbReference>
<feature type="compositionally biased region" description="Polar residues" evidence="9">
    <location>
        <begin position="1"/>
        <end position="11"/>
    </location>
</feature>
<sequence>MSRTTKQGGTKETTHDDPPSLHDAATPPSLPHTAHRPRHTPLKQRPTHQLFGPRLPPVVVPPHRVPPTPRQSPQPLGHGVSPCRPRGGTMREWMVVSGGFTDGDWTSFPVWAFDLTDARSAEEDDAGEEEYSSPTQRGPWIDLTGLGVGGAETWAMEDGSSSGNAIDNSNHNNINDAIDNRWNVSYSGPQGRVGHLSSIYNDCLYIFGGLTYSLGAFHVENDSGEDQSRNGGRSDTASTVDDNDRQKNTMIVWKACGLKDLFTSEQVQKQEQQQEQQQVHNETRMGLLKWEKIIPRVDTSIFIPSGDCKTDKNGVDNDHSTQTTSKDGSVIHMSRPEAADTISRGEAQGGHYSINRDGTPSTGDCFILYGGIHRQRTTVLENGANAPSMDNDVPLGDVWKYDYHTETLSLLAPYPPLDCQRDHTSSKSYPMARTSHSGTIIGDRLVIHGGMGSYGEETNNNNDNNNANEPPKTSSFSSSSSYATYKTSPKWVPLADTWEFDLKTLRWKERVQYPQLARSYHSLVGWPDGRVAAFGGFQQDNNIGGETVAFVFKDVIVSRANETHWLKLQPPFSDATIWRKYHYKPRTGIPNRLEHTAVVDQFGSMYVWGGRFQSVRQIAGVWRLDLFNSDANLQFELAQPDGIEQYEAELETLHLFIATMMFVSLTLSSFFSMMQQRQAREAGEDGNGTTTLTSPRRGGLTRQVIDALPLKHYEVGEPPDNNASTDSPCCPICLLEYEEGCEVRSLPCHHDFCRECIDPWLESHTSCPACRQLVDSTPVNQSSSSSWAVAIGRMYSPNRRGYRNPRRHDQELNDLADAETFDNSSQADSSSRSDGTPPATTNGWNNQGTPSRLSWFNPMLIFFSRRGGTQPIIVNDSVETIELV</sequence>
<feature type="compositionally biased region" description="Acidic residues" evidence="9">
    <location>
        <begin position="122"/>
        <end position="131"/>
    </location>
</feature>
<name>A0ABD3QSX4_9STRA</name>
<keyword evidence="3" id="KW-0479">Metal-binding</keyword>
<evidence type="ECO:0000256" key="7">
    <source>
        <dbReference type="ARBA" id="ARBA00023136"/>
    </source>
</evidence>
<feature type="compositionally biased region" description="Pro residues" evidence="9">
    <location>
        <begin position="54"/>
        <end position="72"/>
    </location>
</feature>
<dbReference type="PANTHER" id="PTHR46539:SF1">
    <property type="entry name" value="E3 UBIQUITIN-PROTEIN LIGASE ATL42"/>
    <property type="match status" value="1"/>
</dbReference>
<organism evidence="11 12">
    <name type="scientific">Cyclotella cryptica</name>
    <dbReference type="NCBI Taxonomy" id="29204"/>
    <lineage>
        <taxon>Eukaryota</taxon>
        <taxon>Sar</taxon>
        <taxon>Stramenopiles</taxon>
        <taxon>Ochrophyta</taxon>
        <taxon>Bacillariophyta</taxon>
        <taxon>Coscinodiscophyceae</taxon>
        <taxon>Thalassiosirophycidae</taxon>
        <taxon>Stephanodiscales</taxon>
        <taxon>Stephanodiscaceae</taxon>
        <taxon>Cyclotella</taxon>
    </lineage>
</organism>
<evidence type="ECO:0000256" key="2">
    <source>
        <dbReference type="ARBA" id="ARBA00022692"/>
    </source>
</evidence>
<feature type="region of interest" description="Disordered" evidence="9">
    <location>
        <begin position="1"/>
        <end position="86"/>
    </location>
</feature>
<dbReference type="InterPro" id="IPR015915">
    <property type="entry name" value="Kelch-typ_b-propeller"/>
</dbReference>
<comment type="caution">
    <text evidence="11">The sequence shown here is derived from an EMBL/GenBank/DDBJ whole genome shotgun (WGS) entry which is preliminary data.</text>
</comment>
<keyword evidence="5" id="KW-0862">Zinc</keyword>
<feature type="compositionally biased region" description="Basic and acidic residues" evidence="9">
    <location>
        <begin position="308"/>
        <end position="319"/>
    </location>
</feature>
<dbReference type="SMART" id="SM00184">
    <property type="entry name" value="RING"/>
    <property type="match status" value="1"/>
</dbReference>
<dbReference type="Proteomes" id="UP001516023">
    <property type="component" value="Unassembled WGS sequence"/>
</dbReference>
<evidence type="ECO:0000256" key="8">
    <source>
        <dbReference type="PROSITE-ProRule" id="PRU00175"/>
    </source>
</evidence>
<dbReference type="PROSITE" id="PS50089">
    <property type="entry name" value="ZF_RING_2"/>
    <property type="match status" value="1"/>
</dbReference>
<evidence type="ECO:0000256" key="5">
    <source>
        <dbReference type="ARBA" id="ARBA00022833"/>
    </source>
</evidence>
<dbReference type="Pfam" id="PF13639">
    <property type="entry name" value="zf-RING_2"/>
    <property type="match status" value="1"/>
</dbReference>
<feature type="domain" description="RING-type" evidence="10">
    <location>
        <begin position="730"/>
        <end position="771"/>
    </location>
</feature>